<protein>
    <submittedName>
        <fullName evidence="1">HD domain-containing protein</fullName>
    </submittedName>
</protein>
<evidence type="ECO:0000313" key="2">
    <source>
        <dbReference type="Proteomes" id="UP000682782"/>
    </source>
</evidence>
<dbReference type="EMBL" id="CP068393">
    <property type="protein sequence ID" value="QUC68379.1"/>
    <property type="molecule type" value="Genomic_DNA"/>
</dbReference>
<proteinExistence type="predicted"/>
<keyword evidence="2" id="KW-1185">Reference proteome</keyword>
<reference evidence="1" key="1">
    <citation type="submission" date="2021-01" db="EMBL/GenBank/DDBJ databases">
        <title>Complete genome sequence of Clostridiales bacterium R-7.</title>
        <authorList>
            <person name="Mahoney-Kurpe S.C."/>
            <person name="Palevich N."/>
            <person name="Koike S."/>
            <person name="Moon C.D."/>
            <person name="Attwood G.T."/>
        </authorList>
    </citation>
    <scope>NUCLEOTIDE SEQUENCE</scope>
    <source>
        <strain evidence="1">R-7</strain>
    </source>
</reference>
<sequence length="1233" mass="137588">MKNRKIFIVAFSVQILLCLFLDWGGEQLASRLNWPIWLDSVGTALAAYLMGPWCGAVIGATYNLLAYILYGNPWYYALISIIIAVFTGFAARKKYLDTLLGTLTAGAILAAITAGGAYPINLILNHGDTGSAWGNAVIGFLGEAGFPLWVGLGIAELYVEVLDKLIVLLLIFLLVRSVRIFRLWRKVRKGRGKYGYRSGLLRSIVLLVAAGLCFAGTGSAPMAAKAEDEVLSGDINYNDYVQTVYSSTNGLPCGEANDINITGDGIIWIGTYAGLYRYNGREFKWMDGFDSVRNVNCLYVDEEGRLWIGTNDNGLSIVINEQVVNVIDQSQGLPSNSVKSIVRSSDGYYYIGTTGSMQILTLNCGLKKLSTLSEVAYAEQVTADDKGNVVAVTNEGTLFLLQQGQIVSSRQLPERQTVFKSCTFDPEGYLLAATSGNEVFRFDVSKGWFDLKGTIECPGLVTIKNLHFMDNGGLFICADNGIAYVNTAGVYERINTNDFNNSIDNMLVDYQGNLWFTSSRLGLLRLAASDFRDIYSTAGMENRVTNTVVQWNGAYYIGTDKGMDAVDLKGMNQINDAVTRRFAGIRIRCMMVDAQDHLWVCTYGSGLVELEPDGTEYVYNRDNGAFGNRARVVIQLRDGTILAAGDTGLSYIRNHMIEHTIVYTEGRISSMVLTITEMQDGTILAGTDGNGLAVIENREVVRMLTRVNGLSSEVILRTVPDTKTGGVFVVTSNGLCYMNTDETIRKLDNFPYFNNYDIWIKGTDTLFVLSSAGIYTVDRNEVLSGKDEISYDLLDSRRGLNSSLTANSWTWFNEDNGELYLPCDTGVFVINTNTFSSGAKVYRLSVPTMRMDGVVHRVDRSVTQRIPRGVSRLEINPEVINYTIQDPNVGYMLEGFDTEWTVVPQNSLSTISYTNLTAGDYVFHLAVFDNNRENVIVERTYNITKEKEMYDNSWFIFYILSVPMFTVGWVTWLLVKRHERKMQEQLEMANKQIEMGKQTVIAIARTVDAKDQRTSDHSKRVAIYSAQIARAYGLDEKQCRDIEWSAQMHDIGKIGIPDAILNKPARLTDEEYATMKSHTTRGAEILKDFTLLDNVIDGAQYHHERYDGRGYPKGLKGEEIPLFARIIGVADAFDAMTANRIYRQQMDFSYVLGEMQRCRGTQFDPKFVDILLKLINDGTIDLNKIYHVPKEESDQAEREAAIAREEKERQREEAPVSPGSYAEIKTTEQGGKA</sequence>
<gene>
    <name evidence="1" type="ORF">JYE49_06730</name>
</gene>
<dbReference type="Proteomes" id="UP000682782">
    <property type="component" value="Chromosome"/>
</dbReference>
<name>A0AC61MYV4_9FIRM</name>
<organism evidence="1 2">
    <name type="scientific">Aristaeella hokkaidonensis</name>
    <dbReference type="NCBI Taxonomy" id="3046382"/>
    <lineage>
        <taxon>Bacteria</taxon>
        <taxon>Bacillati</taxon>
        <taxon>Bacillota</taxon>
        <taxon>Clostridia</taxon>
        <taxon>Eubacteriales</taxon>
        <taxon>Aristaeellaceae</taxon>
        <taxon>Aristaeella</taxon>
    </lineage>
</organism>
<accession>A0AC61MYV4</accession>
<evidence type="ECO:0000313" key="1">
    <source>
        <dbReference type="EMBL" id="QUC68379.1"/>
    </source>
</evidence>